<protein>
    <submittedName>
        <fullName evidence="2">Glyoxalase/bleomycin resistance protein/dioxygenase</fullName>
    </submittedName>
</protein>
<reference evidence="2 4" key="1">
    <citation type="submission" date="2009-10" db="EMBL/GenBank/DDBJ databases">
        <title>Complete sequence of Halothiobacillus neapolitanus c2.</title>
        <authorList>
            <consortium name="US DOE Joint Genome Institute"/>
            <person name="Lucas S."/>
            <person name="Copeland A."/>
            <person name="Lapidus A."/>
            <person name="Glavina del Rio T."/>
            <person name="Tice H."/>
            <person name="Bruce D."/>
            <person name="Goodwin L."/>
            <person name="Pitluck S."/>
            <person name="Davenport K."/>
            <person name="Brettin T."/>
            <person name="Detter J.C."/>
            <person name="Han C."/>
            <person name="Tapia R."/>
            <person name="Larimer F."/>
            <person name="Land M."/>
            <person name="Hauser L."/>
            <person name="Kyrpides N."/>
            <person name="Mikhailova N."/>
            <person name="Kerfeld C."/>
            <person name="Cannon G."/>
            <person name="Heinhort S."/>
        </authorList>
    </citation>
    <scope>NUCLEOTIDE SEQUENCE [LARGE SCALE GENOMIC DNA]</scope>
    <source>
        <strain evidence="4">ATCC 23641 / c2</strain>
        <strain evidence="2">C2</strain>
    </source>
</reference>
<dbReference type="HOGENOM" id="CLU_046006_6_1_6"/>
<dbReference type="OrthoDB" id="9800438at2"/>
<evidence type="ECO:0000313" key="2">
    <source>
        <dbReference type="EMBL" id="ACX94958.1"/>
    </source>
</evidence>
<dbReference type="Proteomes" id="UP000009102">
    <property type="component" value="Chromosome"/>
</dbReference>
<accession>D0KWG1</accession>
<dbReference type="Gene3D" id="3.10.180.10">
    <property type="entry name" value="2,3-Dihydroxybiphenyl 1,2-Dioxygenase, domain 1"/>
    <property type="match status" value="1"/>
</dbReference>
<dbReference type="InterPro" id="IPR029068">
    <property type="entry name" value="Glyas_Bleomycin-R_OHBP_Dase"/>
</dbReference>
<gene>
    <name evidence="2" type="ordered locus">Hneap_0093</name>
    <name evidence="3" type="ordered locus">Hneap_1654</name>
</gene>
<dbReference type="PANTHER" id="PTHR35006">
    <property type="entry name" value="GLYOXALASE FAMILY PROTEIN (AFU_ORTHOLOGUE AFUA_5G14830)"/>
    <property type="match status" value="1"/>
</dbReference>
<proteinExistence type="predicted"/>
<dbReference type="EMBL" id="CP001801">
    <property type="protein sequence ID" value="ACX94958.1"/>
    <property type="molecule type" value="Genomic_DNA"/>
</dbReference>
<sequence length="124" mass="13725">MIIDHIGMAISDYDKSKKFYSKALAPLGIGLVAEVQGWAGFGKDGKPEFWFGVHEKIQNPMHIAFSAVSREEVNKFYEAAILAGAKDNGKPGVREIYHPNYYGAFVIDPDGHNIEAVCHAEENK</sequence>
<dbReference type="GO" id="GO:0051213">
    <property type="term" value="F:dioxygenase activity"/>
    <property type="evidence" value="ECO:0007669"/>
    <property type="project" value="UniProtKB-KW"/>
</dbReference>
<dbReference type="AlphaFoldDB" id="D0KWG1"/>
<organism evidence="2 4">
    <name type="scientific">Halothiobacillus neapolitanus (strain ATCC 23641 / DSM 15147 / CIP 104769 / NCIMB 8539 / c2)</name>
    <name type="common">Thiobacillus neapolitanus</name>
    <dbReference type="NCBI Taxonomy" id="555778"/>
    <lineage>
        <taxon>Bacteria</taxon>
        <taxon>Pseudomonadati</taxon>
        <taxon>Pseudomonadota</taxon>
        <taxon>Gammaproteobacteria</taxon>
        <taxon>Chromatiales</taxon>
        <taxon>Halothiobacillaceae</taxon>
        <taxon>Halothiobacillus</taxon>
    </lineage>
</organism>
<evidence type="ECO:0000313" key="3">
    <source>
        <dbReference type="EMBL" id="ACX96480.1"/>
    </source>
</evidence>
<dbReference type="PROSITE" id="PS51819">
    <property type="entry name" value="VOC"/>
    <property type="match status" value="1"/>
</dbReference>
<dbReference type="KEGG" id="hna:Hneap_1654"/>
<keyword evidence="4" id="KW-1185">Reference proteome</keyword>
<dbReference type="InterPro" id="IPR004360">
    <property type="entry name" value="Glyas_Fos-R_dOase_dom"/>
</dbReference>
<evidence type="ECO:0000313" key="4">
    <source>
        <dbReference type="Proteomes" id="UP000009102"/>
    </source>
</evidence>
<dbReference type="KEGG" id="hna:Hneap_0093"/>
<name>D0KWG1_HALNC</name>
<keyword evidence="2" id="KW-0223">Dioxygenase</keyword>
<dbReference type="InterPro" id="IPR037523">
    <property type="entry name" value="VOC_core"/>
</dbReference>
<dbReference type="EMBL" id="CP001801">
    <property type="protein sequence ID" value="ACX96480.1"/>
    <property type="molecule type" value="Genomic_DNA"/>
</dbReference>
<dbReference type="CDD" id="cd07262">
    <property type="entry name" value="VOC_like"/>
    <property type="match status" value="1"/>
</dbReference>
<dbReference type="eggNOG" id="COG0346">
    <property type="taxonomic scope" value="Bacteria"/>
</dbReference>
<keyword evidence="2" id="KW-0560">Oxidoreductase</keyword>
<dbReference type="SUPFAM" id="SSF54593">
    <property type="entry name" value="Glyoxalase/Bleomycin resistance protein/Dihydroxybiphenyl dioxygenase"/>
    <property type="match status" value="1"/>
</dbReference>
<evidence type="ECO:0000259" key="1">
    <source>
        <dbReference type="PROSITE" id="PS51819"/>
    </source>
</evidence>
<dbReference type="PANTHER" id="PTHR35006:SF2">
    <property type="entry name" value="GLYOXALASE FAMILY PROTEIN (AFU_ORTHOLOGUE AFUA_5G14830)"/>
    <property type="match status" value="1"/>
</dbReference>
<dbReference type="Pfam" id="PF00903">
    <property type="entry name" value="Glyoxalase"/>
    <property type="match status" value="1"/>
</dbReference>
<dbReference type="RefSeq" id="WP_012822994.1">
    <property type="nucleotide sequence ID" value="NC_013422.1"/>
</dbReference>
<dbReference type="STRING" id="555778.Hneap_0093"/>
<feature type="domain" description="VOC" evidence="1">
    <location>
        <begin position="2"/>
        <end position="119"/>
    </location>
</feature>